<keyword evidence="1" id="KW-0805">Transcription regulation</keyword>
<dbReference type="CDD" id="cd07377">
    <property type="entry name" value="WHTH_GntR"/>
    <property type="match status" value="1"/>
</dbReference>
<dbReference type="InterPro" id="IPR036388">
    <property type="entry name" value="WH-like_DNA-bd_sf"/>
</dbReference>
<evidence type="ECO:0000259" key="4">
    <source>
        <dbReference type="PROSITE" id="PS50949"/>
    </source>
</evidence>
<dbReference type="PRINTS" id="PR00035">
    <property type="entry name" value="HTHGNTR"/>
</dbReference>
<dbReference type="Gene3D" id="1.10.10.10">
    <property type="entry name" value="Winged helix-like DNA-binding domain superfamily/Winged helix DNA-binding domain"/>
    <property type="match status" value="1"/>
</dbReference>
<dbReference type="Pfam" id="PF07729">
    <property type="entry name" value="FCD"/>
    <property type="match status" value="1"/>
</dbReference>
<evidence type="ECO:0000256" key="1">
    <source>
        <dbReference type="ARBA" id="ARBA00023015"/>
    </source>
</evidence>
<keyword evidence="3" id="KW-0804">Transcription</keyword>
<dbReference type="SUPFAM" id="SSF46785">
    <property type="entry name" value="Winged helix' DNA-binding domain"/>
    <property type="match status" value="1"/>
</dbReference>
<dbReference type="PANTHER" id="PTHR43537">
    <property type="entry name" value="TRANSCRIPTIONAL REGULATOR, GNTR FAMILY"/>
    <property type="match status" value="1"/>
</dbReference>
<gene>
    <name evidence="5" type="ORF">FAZ15_10200</name>
</gene>
<dbReference type="OrthoDB" id="1040417at2"/>
<organism evidence="5 6">
    <name type="scientific">Sphingobacterium olei</name>
    <dbReference type="NCBI Taxonomy" id="2571155"/>
    <lineage>
        <taxon>Bacteria</taxon>
        <taxon>Pseudomonadati</taxon>
        <taxon>Bacteroidota</taxon>
        <taxon>Sphingobacteriia</taxon>
        <taxon>Sphingobacteriales</taxon>
        <taxon>Sphingobacteriaceae</taxon>
        <taxon>Sphingobacterium</taxon>
    </lineage>
</organism>
<dbReference type="EMBL" id="SUME01000004">
    <property type="protein sequence ID" value="TJZ60372.1"/>
    <property type="molecule type" value="Genomic_DNA"/>
</dbReference>
<dbReference type="GO" id="GO:0003677">
    <property type="term" value="F:DNA binding"/>
    <property type="evidence" value="ECO:0007669"/>
    <property type="project" value="UniProtKB-KW"/>
</dbReference>
<name>A0A4U0P1K1_9SPHI</name>
<sequence>MAESSFSTLEGIDTSSLVDKVEEKIISLMKTSGMKVGDALPKELDLAEKLGVSRTVIREALLRLRTVGLIESKKHRGAVLTNPDILVPFRKIFHPSILTHDTLKDVFEMRLALEVGMADFIVDRVTDEDIAELENITYSGATGETADPFNIEDEILFHGKLYRISQNKMLLELQGMLLPVFQYVHRSGLLEKPILNNDFISHKELVAVLKKRNPTEFRDAMRKHLNNHFLRILDCME</sequence>
<dbReference type="InterPro" id="IPR008920">
    <property type="entry name" value="TF_FadR/GntR_C"/>
</dbReference>
<dbReference type="InterPro" id="IPR011711">
    <property type="entry name" value="GntR_C"/>
</dbReference>
<dbReference type="AlphaFoldDB" id="A0A4U0P1K1"/>
<dbReference type="GO" id="GO:0003700">
    <property type="term" value="F:DNA-binding transcription factor activity"/>
    <property type="evidence" value="ECO:0007669"/>
    <property type="project" value="InterPro"/>
</dbReference>
<dbReference type="InterPro" id="IPR000524">
    <property type="entry name" value="Tscrpt_reg_HTH_GntR"/>
</dbReference>
<proteinExistence type="predicted"/>
<evidence type="ECO:0000256" key="2">
    <source>
        <dbReference type="ARBA" id="ARBA00023125"/>
    </source>
</evidence>
<dbReference type="SMART" id="SM00895">
    <property type="entry name" value="FCD"/>
    <property type="match status" value="1"/>
</dbReference>
<evidence type="ECO:0000256" key="3">
    <source>
        <dbReference type="ARBA" id="ARBA00023163"/>
    </source>
</evidence>
<evidence type="ECO:0000313" key="5">
    <source>
        <dbReference type="EMBL" id="TJZ60372.1"/>
    </source>
</evidence>
<accession>A0A4U0P1K1</accession>
<dbReference type="SUPFAM" id="SSF48008">
    <property type="entry name" value="GntR ligand-binding domain-like"/>
    <property type="match status" value="1"/>
</dbReference>
<evidence type="ECO:0000313" key="6">
    <source>
        <dbReference type="Proteomes" id="UP000306808"/>
    </source>
</evidence>
<dbReference type="SMART" id="SM00345">
    <property type="entry name" value="HTH_GNTR"/>
    <property type="match status" value="1"/>
</dbReference>
<dbReference type="RefSeq" id="WP_136901221.1">
    <property type="nucleotide sequence ID" value="NZ_SUME01000004.1"/>
</dbReference>
<comment type="caution">
    <text evidence="5">The sequence shown here is derived from an EMBL/GenBank/DDBJ whole genome shotgun (WGS) entry which is preliminary data.</text>
</comment>
<keyword evidence="6" id="KW-1185">Reference proteome</keyword>
<dbReference type="Pfam" id="PF00392">
    <property type="entry name" value="GntR"/>
    <property type="match status" value="1"/>
</dbReference>
<dbReference type="PANTHER" id="PTHR43537:SF5">
    <property type="entry name" value="UXU OPERON TRANSCRIPTIONAL REGULATOR"/>
    <property type="match status" value="1"/>
</dbReference>
<feature type="domain" description="HTH gntR-type" evidence="4">
    <location>
        <begin position="15"/>
        <end position="83"/>
    </location>
</feature>
<dbReference type="Gene3D" id="1.20.120.530">
    <property type="entry name" value="GntR ligand-binding domain-like"/>
    <property type="match status" value="1"/>
</dbReference>
<dbReference type="InterPro" id="IPR036390">
    <property type="entry name" value="WH_DNA-bd_sf"/>
</dbReference>
<dbReference type="PROSITE" id="PS50949">
    <property type="entry name" value="HTH_GNTR"/>
    <property type="match status" value="1"/>
</dbReference>
<protein>
    <submittedName>
        <fullName evidence="5">FadR family transcriptional regulator</fullName>
    </submittedName>
</protein>
<keyword evidence="2" id="KW-0238">DNA-binding</keyword>
<reference evidence="5 6" key="1">
    <citation type="submission" date="2019-04" db="EMBL/GenBank/DDBJ databases">
        <title>Sphingobacterium olei sp. nov., isolated from oil-contaminated soil.</title>
        <authorList>
            <person name="Liu B."/>
        </authorList>
    </citation>
    <scope>NUCLEOTIDE SEQUENCE [LARGE SCALE GENOMIC DNA]</scope>
    <source>
        <strain evidence="5 6">HAL-9</strain>
    </source>
</reference>
<dbReference type="Proteomes" id="UP000306808">
    <property type="component" value="Unassembled WGS sequence"/>
</dbReference>